<dbReference type="SUPFAM" id="SSF53448">
    <property type="entry name" value="Nucleotide-diphospho-sugar transferases"/>
    <property type="match status" value="1"/>
</dbReference>
<reference evidence="8" key="2">
    <citation type="submission" date="2022-10" db="EMBL/GenBank/DDBJ databases">
        <authorList>
            <consortium name="ENA_rothamsted_submissions"/>
            <consortium name="culmorum"/>
            <person name="King R."/>
        </authorList>
    </citation>
    <scope>NUCLEOTIDE SEQUENCE</scope>
</reference>
<keyword evidence="9" id="KW-1185">Reference proteome</keyword>
<evidence type="ECO:0000259" key="7">
    <source>
        <dbReference type="Pfam" id="PF04572"/>
    </source>
</evidence>
<evidence type="ECO:0000256" key="3">
    <source>
        <dbReference type="ARBA" id="ARBA00022676"/>
    </source>
</evidence>
<dbReference type="GO" id="GO:0035248">
    <property type="term" value="F:alpha-1,4-N-acetylgalactosaminyltransferase activity"/>
    <property type="evidence" value="ECO:0007669"/>
    <property type="project" value="TreeGrafter"/>
</dbReference>
<keyword evidence="6" id="KW-0472">Membrane</keyword>
<organism evidence="8 9">
    <name type="scientific">Chironomus riparius</name>
    <dbReference type="NCBI Taxonomy" id="315576"/>
    <lineage>
        <taxon>Eukaryota</taxon>
        <taxon>Metazoa</taxon>
        <taxon>Ecdysozoa</taxon>
        <taxon>Arthropoda</taxon>
        <taxon>Hexapoda</taxon>
        <taxon>Insecta</taxon>
        <taxon>Pterygota</taxon>
        <taxon>Neoptera</taxon>
        <taxon>Endopterygota</taxon>
        <taxon>Diptera</taxon>
        <taxon>Nematocera</taxon>
        <taxon>Chironomoidea</taxon>
        <taxon>Chironomidae</taxon>
        <taxon>Chironominae</taxon>
        <taxon>Chironomus</taxon>
    </lineage>
</organism>
<protein>
    <recommendedName>
        <fullName evidence="7">Alpha 1,4-glycosyltransferase domain-containing protein</fullName>
    </recommendedName>
</protein>
<accession>A0A9N9RIW1</accession>
<dbReference type="InterPro" id="IPR051981">
    <property type="entry name" value="Glycosyltransf_32"/>
</dbReference>
<evidence type="ECO:0000256" key="4">
    <source>
        <dbReference type="ARBA" id="ARBA00022679"/>
    </source>
</evidence>
<dbReference type="Pfam" id="PF04572">
    <property type="entry name" value="Gb3_synth"/>
    <property type="match status" value="1"/>
</dbReference>
<dbReference type="InterPro" id="IPR029044">
    <property type="entry name" value="Nucleotide-diphossugar_trans"/>
</dbReference>
<evidence type="ECO:0000313" key="9">
    <source>
        <dbReference type="Proteomes" id="UP001153620"/>
    </source>
</evidence>
<dbReference type="PANTHER" id="PTHR12042">
    <property type="entry name" value="LACTOSYLCERAMIDE 4-ALPHA-GALACTOSYLTRANSFERASE ALPHA- 1,4-GALACTOSYLTRANSFERASE"/>
    <property type="match status" value="1"/>
</dbReference>
<dbReference type="Proteomes" id="UP001153620">
    <property type="component" value="Chromosome 1"/>
</dbReference>
<evidence type="ECO:0000256" key="1">
    <source>
        <dbReference type="ARBA" id="ARBA00004323"/>
    </source>
</evidence>
<comment type="similarity">
    <text evidence="2">Belongs to the glycosyltransferase 32 family.</text>
</comment>
<dbReference type="EMBL" id="OU895877">
    <property type="protein sequence ID" value="CAG9797909.1"/>
    <property type="molecule type" value="Genomic_DNA"/>
</dbReference>
<evidence type="ECO:0000256" key="6">
    <source>
        <dbReference type="ARBA" id="ARBA00023136"/>
    </source>
</evidence>
<keyword evidence="5" id="KW-0333">Golgi apparatus</keyword>
<dbReference type="GO" id="GO:0006688">
    <property type="term" value="P:glycosphingolipid biosynthetic process"/>
    <property type="evidence" value="ECO:0007669"/>
    <property type="project" value="TreeGrafter"/>
</dbReference>
<dbReference type="InterPro" id="IPR007652">
    <property type="entry name" value="A1-4-GlycosylTfrase_dom"/>
</dbReference>
<evidence type="ECO:0000256" key="2">
    <source>
        <dbReference type="ARBA" id="ARBA00009003"/>
    </source>
</evidence>
<comment type="subcellular location">
    <subcellularLocation>
        <location evidence="1">Golgi apparatus membrane</location>
        <topology evidence="1">Single-pass type II membrane protein</topology>
    </subcellularLocation>
</comment>
<proteinExistence type="inferred from homology"/>
<name>A0A9N9RIW1_9DIPT</name>
<evidence type="ECO:0000256" key="5">
    <source>
        <dbReference type="ARBA" id="ARBA00023034"/>
    </source>
</evidence>
<evidence type="ECO:0000313" key="8">
    <source>
        <dbReference type="EMBL" id="CAG9797909.1"/>
    </source>
</evidence>
<dbReference type="PANTHER" id="PTHR12042:SF21">
    <property type="entry name" value="ALPHA1,4-GALACTOSYLTRANSFERASE 1-RELATED"/>
    <property type="match status" value="1"/>
</dbReference>
<dbReference type="InterPro" id="IPR007577">
    <property type="entry name" value="GlycoTrfase_DXD_sugar-bd_CS"/>
</dbReference>
<gene>
    <name evidence="8" type="ORF">CHIRRI_LOCUS895</name>
</gene>
<keyword evidence="3" id="KW-0328">Glycosyltransferase</keyword>
<keyword evidence="4" id="KW-0808">Transferase</keyword>
<sequence>MRSISFFFTGVLFIILLCYSLYTYTEINSMKVSESLSPVKTEAIIEDKSVIRNLESHRKIHTNEDKIFFVESQNSVHHKLSGRQACSIESAALMNANATIFVIFLTPKDHVELEHTNLTDILLQIKNVYFVYLNIKYFSKDTPLEDWIKTDELSNSKYVVSHTSDVLRYLLLYKYSGLYLDMDVITTYPSAHINLTNFACAESYKWINGAVLKLTGNSGRKMAENLILEVKKNFDGEIWGRNGPELLSRTIKELCDVSNFYSTTKCKNFTILERDKCYAISWEEWEMLFQSRDFNIARKRTRNSYFIHLWNHFSASRKSYKSSHNALNRIAEEFCPKVYESLDIYF</sequence>
<dbReference type="Pfam" id="PF04488">
    <property type="entry name" value="Gly_transf_sug"/>
    <property type="match status" value="1"/>
</dbReference>
<feature type="domain" description="Alpha 1,4-glycosyltransferase" evidence="7">
    <location>
        <begin position="218"/>
        <end position="341"/>
    </location>
</feature>
<dbReference type="Gene3D" id="3.90.550.20">
    <property type="match status" value="1"/>
</dbReference>
<dbReference type="GO" id="GO:0000139">
    <property type="term" value="C:Golgi membrane"/>
    <property type="evidence" value="ECO:0007669"/>
    <property type="project" value="UniProtKB-SubCell"/>
</dbReference>
<dbReference type="AlphaFoldDB" id="A0A9N9RIW1"/>
<reference evidence="8" key="1">
    <citation type="submission" date="2022-01" db="EMBL/GenBank/DDBJ databases">
        <authorList>
            <person name="King R."/>
        </authorList>
    </citation>
    <scope>NUCLEOTIDE SEQUENCE</scope>
</reference>
<dbReference type="OrthoDB" id="7843114at2759"/>